<dbReference type="EMBL" id="JAMKFB020000013">
    <property type="protein sequence ID" value="KAL0177820.1"/>
    <property type="molecule type" value="Genomic_DNA"/>
</dbReference>
<feature type="non-terminal residue" evidence="1">
    <location>
        <position position="62"/>
    </location>
</feature>
<protein>
    <submittedName>
        <fullName evidence="1">Uncharacterized protein</fullName>
    </submittedName>
</protein>
<accession>A0ABD0PVT4</accession>
<sequence>MYVFGGFSGVILNDVLVYKPASCEAFFKVDLCQSSFPGNAVYPGTSAMLMTVCLPPSALHAP</sequence>
<gene>
    <name evidence="1" type="ORF">M9458_026714</name>
</gene>
<name>A0ABD0PVT4_CIRMR</name>
<organism evidence="1 2">
    <name type="scientific">Cirrhinus mrigala</name>
    <name type="common">Mrigala</name>
    <dbReference type="NCBI Taxonomy" id="683832"/>
    <lineage>
        <taxon>Eukaryota</taxon>
        <taxon>Metazoa</taxon>
        <taxon>Chordata</taxon>
        <taxon>Craniata</taxon>
        <taxon>Vertebrata</taxon>
        <taxon>Euteleostomi</taxon>
        <taxon>Actinopterygii</taxon>
        <taxon>Neopterygii</taxon>
        <taxon>Teleostei</taxon>
        <taxon>Ostariophysi</taxon>
        <taxon>Cypriniformes</taxon>
        <taxon>Cyprinidae</taxon>
        <taxon>Labeoninae</taxon>
        <taxon>Labeonini</taxon>
        <taxon>Cirrhinus</taxon>
    </lineage>
</organism>
<reference evidence="1 2" key="1">
    <citation type="submission" date="2024-05" db="EMBL/GenBank/DDBJ databases">
        <title>Genome sequencing and assembly of Indian major carp, Cirrhinus mrigala (Hamilton, 1822).</title>
        <authorList>
            <person name="Mohindra V."/>
            <person name="Chowdhury L.M."/>
            <person name="Lal K."/>
            <person name="Jena J.K."/>
        </authorList>
    </citation>
    <scope>NUCLEOTIDE SEQUENCE [LARGE SCALE GENOMIC DNA]</scope>
    <source>
        <strain evidence="1">CM1030</strain>
        <tissue evidence="1">Blood</tissue>
    </source>
</reference>
<evidence type="ECO:0000313" key="2">
    <source>
        <dbReference type="Proteomes" id="UP001529510"/>
    </source>
</evidence>
<keyword evidence="2" id="KW-1185">Reference proteome</keyword>
<dbReference type="AlphaFoldDB" id="A0ABD0PVT4"/>
<comment type="caution">
    <text evidence="1">The sequence shown here is derived from an EMBL/GenBank/DDBJ whole genome shotgun (WGS) entry which is preliminary data.</text>
</comment>
<dbReference type="Proteomes" id="UP001529510">
    <property type="component" value="Unassembled WGS sequence"/>
</dbReference>
<evidence type="ECO:0000313" key="1">
    <source>
        <dbReference type="EMBL" id="KAL0177820.1"/>
    </source>
</evidence>
<proteinExistence type="predicted"/>